<dbReference type="Pfam" id="PF17815">
    <property type="entry name" value="PDZ_3"/>
    <property type="match status" value="1"/>
</dbReference>
<proteinExistence type="predicted"/>
<keyword evidence="1" id="KW-0472">Membrane</keyword>
<feature type="non-terminal residue" evidence="3">
    <location>
        <position position="1"/>
    </location>
</feature>
<evidence type="ECO:0000313" key="4">
    <source>
        <dbReference type="Proteomes" id="UP000676336"/>
    </source>
</evidence>
<feature type="non-terminal residue" evidence="3">
    <location>
        <position position="55"/>
    </location>
</feature>
<evidence type="ECO:0000256" key="1">
    <source>
        <dbReference type="SAM" id="Phobius"/>
    </source>
</evidence>
<dbReference type="AlphaFoldDB" id="A0A8S2UR79"/>
<feature type="domain" description="Protease Do-like PDZ" evidence="2">
    <location>
        <begin position="16"/>
        <end position="55"/>
    </location>
</feature>
<dbReference type="InterPro" id="IPR041517">
    <property type="entry name" value="DEGP_PDZ"/>
</dbReference>
<evidence type="ECO:0000259" key="2">
    <source>
        <dbReference type="Pfam" id="PF17815"/>
    </source>
</evidence>
<gene>
    <name evidence="3" type="ORF">SMN809_LOCUS28019</name>
</gene>
<organism evidence="3 4">
    <name type="scientific">Rotaria magnacalcarata</name>
    <dbReference type="NCBI Taxonomy" id="392030"/>
    <lineage>
        <taxon>Eukaryota</taxon>
        <taxon>Metazoa</taxon>
        <taxon>Spiralia</taxon>
        <taxon>Gnathifera</taxon>
        <taxon>Rotifera</taxon>
        <taxon>Eurotatoria</taxon>
        <taxon>Bdelloidea</taxon>
        <taxon>Philodinida</taxon>
        <taxon>Philodinidae</taxon>
        <taxon>Rotaria</taxon>
    </lineage>
</organism>
<evidence type="ECO:0000313" key="3">
    <source>
        <dbReference type="EMBL" id="CAF4346008.1"/>
    </source>
</evidence>
<sequence length="55" mass="6650">KQLILTSRLDNNQELVPSHSHDKCPEYLIYAGIVFTVLTRFYLYEWGKRDWYEKA</sequence>
<protein>
    <recommendedName>
        <fullName evidence="2">Protease Do-like PDZ domain-containing protein</fullName>
    </recommendedName>
</protein>
<accession>A0A8S2UR79</accession>
<dbReference type="InterPro" id="IPR046449">
    <property type="entry name" value="DEGP_PDZ_sf"/>
</dbReference>
<dbReference type="Proteomes" id="UP000676336">
    <property type="component" value="Unassembled WGS sequence"/>
</dbReference>
<reference evidence="3" key="1">
    <citation type="submission" date="2021-02" db="EMBL/GenBank/DDBJ databases">
        <authorList>
            <person name="Nowell W R."/>
        </authorList>
    </citation>
    <scope>NUCLEOTIDE SEQUENCE</scope>
</reference>
<feature type="transmembrane region" description="Helical" evidence="1">
    <location>
        <begin position="27"/>
        <end position="44"/>
    </location>
</feature>
<keyword evidence="1" id="KW-1133">Transmembrane helix</keyword>
<dbReference type="Gene3D" id="3.20.190.20">
    <property type="match status" value="1"/>
</dbReference>
<name>A0A8S2UR79_9BILA</name>
<keyword evidence="1" id="KW-0812">Transmembrane</keyword>
<comment type="caution">
    <text evidence="3">The sequence shown here is derived from an EMBL/GenBank/DDBJ whole genome shotgun (WGS) entry which is preliminary data.</text>
</comment>
<dbReference type="EMBL" id="CAJOBI010045595">
    <property type="protein sequence ID" value="CAF4346008.1"/>
    <property type="molecule type" value="Genomic_DNA"/>
</dbReference>